<sequence length="249" mass="27233">MHMHAVWHETLESSSVDLVPGADSAKLGCMSRSSIHLVRHGEVHNPDRVLYGRLPEFHLSDLGRQMADRVAGYFGDRQQAGANVVRLVASPLTRAQETAAPIAAALGLEVVTDDRILEAENRFEGLSAVQRQLRNPRYWPLLRNPFTPSWGEPYAKQVERVMAAVEDARVAAVEAAGDGAEAVLVSHQLPIWVTRLAAEGRRLWHDPRQRQCTLTSVTTLNFEGPVLTGVRYAEPSADLLPGAANVPGA</sequence>
<protein>
    <submittedName>
        <fullName evidence="1">Phosphoglycerate mutase GpmB</fullName>
    </submittedName>
</protein>
<dbReference type="AlphaFoldDB" id="A0A078MS02"/>
<reference evidence="1" key="1">
    <citation type="submission" date="2014-07" db="EMBL/GenBank/DDBJ databases">
        <authorList>
            <person name="Urmite Genomes Urmite Genomes"/>
        </authorList>
    </citation>
    <scope>NUCLEOTIDE SEQUENCE</scope>
    <source>
        <strain evidence="1">11W110_air</strain>
    </source>
</reference>
<proteinExistence type="predicted"/>
<dbReference type="GO" id="GO:0005737">
    <property type="term" value="C:cytoplasm"/>
    <property type="evidence" value="ECO:0007669"/>
    <property type="project" value="TreeGrafter"/>
</dbReference>
<gene>
    <name evidence="1" type="primary">gpmB</name>
    <name evidence="1" type="ORF">BN1051_02417</name>
</gene>
<dbReference type="CDD" id="cd07067">
    <property type="entry name" value="HP_PGM_like"/>
    <property type="match status" value="1"/>
</dbReference>
<dbReference type="PATRIC" id="fig|1461584.3.peg.2392"/>
<dbReference type="InterPro" id="IPR013078">
    <property type="entry name" value="His_Pase_superF_clade-1"/>
</dbReference>
<dbReference type="PANTHER" id="PTHR48100">
    <property type="entry name" value="BROAD-SPECIFICITY PHOSPHATASE YOR283W-RELATED"/>
    <property type="match status" value="1"/>
</dbReference>
<evidence type="ECO:0000313" key="1">
    <source>
        <dbReference type="EMBL" id="CEA09054.1"/>
    </source>
</evidence>
<accession>A0A078MS02</accession>
<name>A0A078MS02_9MICC</name>
<dbReference type="EMBL" id="LN483071">
    <property type="protein sequence ID" value="CEA09054.1"/>
    <property type="molecule type" value="Genomic_DNA"/>
</dbReference>
<dbReference type="GO" id="GO:0016791">
    <property type="term" value="F:phosphatase activity"/>
    <property type="evidence" value="ECO:0007669"/>
    <property type="project" value="TreeGrafter"/>
</dbReference>
<dbReference type="InterPro" id="IPR050275">
    <property type="entry name" value="PGM_Phosphatase"/>
</dbReference>
<dbReference type="InterPro" id="IPR029033">
    <property type="entry name" value="His_PPase_superfam"/>
</dbReference>
<dbReference type="PANTHER" id="PTHR48100:SF51">
    <property type="entry name" value="PHOSPHOGLYCERATE MUTASE"/>
    <property type="match status" value="1"/>
</dbReference>
<dbReference type="SUPFAM" id="SSF53254">
    <property type="entry name" value="Phosphoglycerate mutase-like"/>
    <property type="match status" value="1"/>
</dbReference>
<dbReference type="Pfam" id="PF00300">
    <property type="entry name" value="His_Phos_1"/>
    <property type="match status" value="1"/>
</dbReference>
<dbReference type="SMART" id="SM00855">
    <property type="entry name" value="PGAM"/>
    <property type="match status" value="1"/>
</dbReference>
<dbReference type="Gene3D" id="3.40.50.1240">
    <property type="entry name" value="Phosphoglycerate mutase-like"/>
    <property type="match status" value="1"/>
</dbReference>
<organism evidence="1">
    <name type="scientific">Arthrobacter saudimassiliensis</name>
    <dbReference type="NCBI Taxonomy" id="1461584"/>
    <lineage>
        <taxon>Bacteria</taxon>
        <taxon>Bacillati</taxon>
        <taxon>Actinomycetota</taxon>
        <taxon>Actinomycetes</taxon>
        <taxon>Micrococcales</taxon>
        <taxon>Micrococcaceae</taxon>
        <taxon>Arthrobacter</taxon>
    </lineage>
</organism>